<evidence type="ECO:0000313" key="12">
    <source>
        <dbReference type="Proteomes" id="UP001633002"/>
    </source>
</evidence>
<feature type="domain" description="Zinc finger Mcm10/DnaG-type" evidence="9">
    <location>
        <begin position="296"/>
        <end position="342"/>
    </location>
</feature>
<keyword evidence="6" id="KW-0862">Zinc</keyword>
<dbReference type="GO" id="GO:0006260">
    <property type="term" value="P:DNA replication"/>
    <property type="evidence" value="ECO:0007669"/>
    <property type="project" value="UniProtKB-KW"/>
</dbReference>
<evidence type="ECO:0008006" key="13">
    <source>
        <dbReference type="Google" id="ProtNLM"/>
    </source>
</evidence>
<dbReference type="InterPro" id="IPR055065">
    <property type="entry name" value="OB_MCM10"/>
</dbReference>
<feature type="region of interest" description="Disordered" evidence="8">
    <location>
        <begin position="419"/>
        <end position="439"/>
    </location>
</feature>
<dbReference type="Proteomes" id="UP001633002">
    <property type="component" value="Unassembled WGS sequence"/>
</dbReference>
<evidence type="ECO:0000256" key="1">
    <source>
        <dbReference type="ARBA" id="ARBA00004123"/>
    </source>
</evidence>
<dbReference type="Pfam" id="PF09329">
    <property type="entry name" value="zf-primase"/>
    <property type="match status" value="1"/>
</dbReference>
<comment type="similarity">
    <text evidence="2">Belongs to the MCM10 family.</text>
</comment>
<evidence type="ECO:0000313" key="11">
    <source>
        <dbReference type="EMBL" id="KAL3678907.1"/>
    </source>
</evidence>
<dbReference type="AlphaFoldDB" id="A0ABD3GL77"/>
<gene>
    <name evidence="11" type="ORF">R1sor_021863</name>
</gene>
<comment type="subcellular location">
    <subcellularLocation>
        <location evidence="1">Nucleus</location>
    </subcellularLocation>
</comment>
<feature type="compositionally biased region" description="Acidic residues" evidence="8">
    <location>
        <begin position="1"/>
        <end position="26"/>
    </location>
</feature>
<keyword evidence="4" id="KW-0479">Metal-binding</keyword>
<dbReference type="InterPro" id="IPR012340">
    <property type="entry name" value="NA-bd_OB-fold"/>
</dbReference>
<dbReference type="GO" id="GO:0005634">
    <property type="term" value="C:nucleus"/>
    <property type="evidence" value="ECO:0007669"/>
    <property type="project" value="UniProtKB-SubCell"/>
</dbReference>
<feature type="domain" description="MCM10 OB-fold" evidence="10">
    <location>
        <begin position="168"/>
        <end position="293"/>
    </location>
</feature>
<evidence type="ECO:0000256" key="8">
    <source>
        <dbReference type="SAM" id="MobiDB-lite"/>
    </source>
</evidence>
<reference evidence="11 12" key="1">
    <citation type="submission" date="2024-09" db="EMBL/GenBank/DDBJ databases">
        <title>Chromosome-scale assembly of Riccia sorocarpa.</title>
        <authorList>
            <person name="Paukszto L."/>
        </authorList>
    </citation>
    <scope>NUCLEOTIDE SEQUENCE [LARGE SCALE GENOMIC DNA]</scope>
    <source>
        <strain evidence="11">LP-2024</strain>
        <tissue evidence="11">Aerial parts of the thallus</tissue>
    </source>
</reference>
<feature type="region of interest" description="Disordered" evidence="8">
    <location>
        <begin position="1"/>
        <end position="37"/>
    </location>
</feature>
<evidence type="ECO:0000259" key="10">
    <source>
        <dbReference type="Pfam" id="PF22379"/>
    </source>
</evidence>
<sequence length="543" mass="59495">MAGEGDDLDLLLSMQDDEENIDDDTEIPPASPPACIKSSPVKAVQNVGFYGRKTEATAEADDENLAFSRRMAQIRASSALKTKEAISRNVTASTFSRNSAIPKSSAVDNLGYCSDEETPKTKKPISMDAFKEIVNDRLESESKKELPLNVKQASQQGSSITNSDVEYFSGLKIKDRLLPPAEVYQKLEDLRFVRLPAIKLANECGKFAGSWATIAILVDKGQPRQSAAGKNFVIWKLGTLDSSAISLFLFGDAYKVHWKQQPGSILACLNANVRLDSKTKEPSLSVFNCDQILALGTSANFAVCNGMRKDGTRCTVAIDKRVHGQYCQYHIGAQQQKYKTKRPELNGGKISIVGPGYERGQMKRKVLHSPEKENNLRRPLKIVTTSQLKCMLSDEKLANKSYFQGKRFLETMADKTIGKKKSTSTGQPKLTPSSVTEKRTPLVDMSKKTINVLNTGSSGRGKLNGLSILTSKKENDTLSVRAKNKVLDAQDTKSKATAGTISKGDDSDIEIDWNEGPEDDVAQALSRFGPIHGMVTLQTESLL</sequence>
<dbReference type="InterPro" id="IPR015408">
    <property type="entry name" value="Znf_Mcm10/DnaG"/>
</dbReference>
<organism evidence="11 12">
    <name type="scientific">Riccia sorocarpa</name>
    <dbReference type="NCBI Taxonomy" id="122646"/>
    <lineage>
        <taxon>Eukaryota</taxon>
        <taxon>Viridiplantae</taxon>
        <taxon>Streptophyta</taxon>
        <taxon>Embryophyta</taxon>
        <taxon>Marchantiophyta</taxon>
        <taxon>Marchantiopsida</taxon>
        <taxon>Marchantiidae</taxon>
        <taxon>Marchantiales</taxon>
        <taxon>Ricciaceae</taxon>
        <taxon>Riccia</taxon>
    </lineage>
</organism>
<keyword evidence="3" id="KW-0235">DNA replication</keyword>
<evidence type="ECO:0000256" key="6">
    <source>
        <dbReference type="ARBA" id="ARBA00022833"/>
    </source>
</evidence>
<evidence type="ECO:0000256" key="7">
    <source>
        <dbReference type="ARBA" id="ARBA00023242"/>
    </source>
</evidence>
<evidence type="ECO:0000259" key="9">
    <source>
        <dbReference type="Pfam" id="PF09329"/>
    </source>
</evidence>
<dbReference type="EMBL" id="JBJQOH010000007">
    <property type="protein sequence ID" value="KAL3678907.1"/>
    <property type="molecule type" value="Genomic_DNA"/>
</dbReference>
<dbReference type="Pfam" id="PF22379">
    <property type="entry name" value="OB_MCM10"/>
    <property type="match status" value="1"/>
</dbReference>
<dbReference type="PANTHER" id="PTHR13454">
    <property type="entry name" value="PROTEIN MCM10 HOMOLOG"/>
    <property type="match status" value="1"/>
</dbReference>
<dbReference type="Gene3D" id="2.40.50.140">
    <property type="entry name" value="Nucleic acid-binding proteins"/>
    <property type="match status" value="1"/>
</dbReference>
<proteinExistence type="inferred from homology"/>
<evidence type="ECO:0000256" key="3">
    <source>
        <dbReference type="ARBA" id="ARBA00022705"/>
    </source>
</evidence>
<dbReference type="PANTHER" id="PTHR13454:SF11">
    <property type="entry name" value="PROTEIN MCM10 HOMOLOG"/>
    <property type="match status" value="1"/>
</dbReference>
<comment type="caution">
    <text evidence="11">The sequence shown here is derived from an EMBL/GenBank/DDBJ whole genome shotgun (WGS) entry which is preliminary data.</text>
</comment>
<evidence type="ECO:0000256" key="4">
    <source>
        <dbReference type="ARBA" id="ARBA00022723"/>
    </source>
</evidence>
<name>A0ABD3GL77_9MARC</name>
<keyword evidence="12" id="KW-1185">Reference proteome</keyword>
<evidence type="ECO:0000256" key="5">
    <source>
        <dbReference type="ARBA" id="ARBA00022771"/>
    </source>
</evidence>
<protein>
    <recommendedName>
        <fullName evidence="13">Zinc finger Mcm10/DnaG-type domain-containing protein</fullName>
    </recommendedName>
</protein>
<dbReference type="GO" id="GO:0008270">
    <property type="term" value="F:zinc ion binding"/>
    <property type="evidence" value="ECO:0007669"/>
    <property type="project" value="UniProtKB-KW"/>
</dbReference>
<evidence type="ECO:0000256" key="2">
    <source>
        <dbReference type="ARBA" id="ARBA00009679"/>
    </source>
</evidence>
<keyword evidence="5" id="KW-0863">Zinc-finger</keyword>
<accession>A0ABD3GL77</accession>
<dbReference type="InterPro" id="IPR040184">
    <property type="entry name" value="Mcm10"/>
</dbReference>
<keyword evidence="7" id="KW-0539">Nucleus</keyword>